<keyword evidence="2" id="KW-1185">Reference proteome</keyword>
<dbReference type="SUPFAM" id="SSF117396">
    <property type="entry name" value="TM1631-like"/>
    <property type="match status" value="1"/>
</dbReference>
<evidence type="ECO:0000313" key="1">
    <source>
        <dbReference type="EMBL" id="KRM31564.1"/>
    </source>
</evidence>
<dbReference type="EMBL" id="AZGA01000077">
    <property type="protein sequence ID" value="KRM31564.1"/>
    <property type="molecule type" value="Genomic_DNA"/>
</dbReference>
<comment type="caution">
    <text evidence="1">The sequence shown here is derived from an EMBL/GenBank/DDBJ whole genome shotgun (WGS) entry which is preliminary data.</text>
</comment>
<evidence type="ECO:0000313" key="2">
    <source>
        <dbReference type="Proteomes" id="UP000051236"/>
    </source>
</evidence>
<accession>X0PDZ1</accession>
<gene>
    <name evidence="1" type="ORF">FC83_GL000625</name>
</gene>
<reference evidence="1 2" key="1">
    <citation type="journal article" date="2015" name="Genome Announc.">
        <title>Expanding the biotechnology potential of lactobacilli through comparative genomics of 213 strains and associated genera.</title>
        <authorList>
            <person name="Sun Z."/>
            <person name="Harris H.M."/>
            <person name="McCann A."/>
            <person name="Guo C."/>
            <person name="Argimon S."/>
            <person name="Zhang W."/>
            <person name="Yang X."/>
            <person name="Jeffery I.B."/>
            <person name="Cooney J.C."/>
            <person name="Kagawa T.F."/>
            <person name="Liu W."/>
            <person name="Song Y."/>
            <person name="Salvetti E."/>
            <person name="Wrobel A."/>
            <person name="Rasinkangas P."/>
            <person name="Parkhill J."/>
            <person name="Rea M.C."/>
            <person name="O'Sullivan O."/>
            <person name="Ritari J."/>
            <person name="Douillard F.P."/>
            <person name="Paul Ross R."/>
            <person name="Yang R."/>
            <person name="Briner A.E."/>
            <person name="Felis G.E."/>
            <person name="de Vos W.M."/>
            <person name="Barrangou R."/>
            <person name="Klaenhammer T.R."/>
            <person name="Caufield P.W."/>
            <person name="Cui Y."/>
            <person name="Zhang H."/>
            <person name="O'Toole P.W."/>
        </authorList>
    </citation>
    <scope>NUCLEOTIDE SEQUENCE [LARGE SCALE GENOMIC DNA]</scope>
    <source>
        <strain evidence="1 2">DSM 18527</strain>
    </source>
</reference>
<dbReference type="STRING" id="1423734.FC83_GL000625"/>
<dbReference type="InterPro" id="IPR036520">
    <property type="entry name" value="UPF0759_sf"/>
</dbReference>
<dbReference type="AlphaFoldDB" id="X0PDZ1"/>
<dbReference type="Gene3D" id="3.20.20.410">
    <property type="entry name" value="Protein of unknown function UPF0759"/>
    <property type="match status" value="1"/>
</dbReference>
<dbReference type="Proteomes" id="UP000051236">
    <property type="component" value="Unassembled WGS sequence"/>
</dbReference>
<dbReference type="PANTHER" id="PTHR30348">
    <property type="entry name" value="UNCHARACTERIZED PROTEIN YECE"/>
    <property type="match status" value="1"/>
</dbReference>
<sequence length="278" mass="31595">MITIGLTTWSEHQSLLPEKKQLTLVDYAGFFPTVEIDSLFYGLKTPAQVQKWADAVPAGFQFIVKATSAMTQHDKEPLAEAELAQLFQRYRGAIKPLVQAHKLKTILLQFPPFFKLTPANIRYLIQVRQLLPKLPVAIEFRNPTWYDQLYVGEMVALMQRLQFTLVAADEPQTKVNSVPFYPTVTNPKLGLFRLHGRNMAGWLNQDKQWRGKRTLYRYNQQELLQFATAVKTMAQTAQEVCVIFNNNSGGDAADNALALQQLLGIEFHGLGPKQLDLF</sequence>
<evidence type="ECO:0008006" key="3">
    <source>
        <dbReference type="Google" id="ProtNLM"/>
    </source>
</evidence>
<dbReference type="OrthoDB" id="9780310at2"/>
<dbReference type="eggNOG" id="COG1801">
    <property type="taxonomic scope" value="Bacteria"/>
</dbReference>
<dbReference type="InterPro" id="IPR002763">
    <property type="entry name" value="DUF72"/>
</dbReference>
<dbReference type="RefSeq" id="WP_035451999.1">
    <property type="nucleotide sequence ID" value="NZ_AZGA01000077.1"/>
</dbReference>
<name>X0PDZ1_9LACO</name>
<proteinExistence type="predicted"/>
<organism evidence="1 2">
    <name type="scientific">Agrilactobacillus composti DSM 18527 = JCM 14202</name>
    <dbReference type="NCBI Taxonomy" id="1423734"/>
    <lineage>
        <taxon>Bacteria</taxon>
        <taxon>Bacillati</taxon>
        <taxon>Bacillota</taxon>
        <taxon>Bacilli</taxon>
        <taxon>Lactobacillales</taxon>
        <taxon>Lactobacillaceae</taxon>
        <taxon>Agrilactobacillus</taxon>
    </lineage>
</organism>
<dbReference type="Pfam" id="PF01904">
    <property type="entry name" value="DUF72"/>
    <property type="match status" value="1"/>
</dbReference>
<protein>
    <recommendedName>
        <fullName evidence="3">DUF72 domain-containing protein</fullName>
    </recommendedName>
</protein>
<dbReference type="PATRIC" id="fig|1423734.3.peg.631"/>
<dbReference type="PANTHER" id="PTHR30348:SF13">
    <property type="entry name" value="UPF0759 PROTEIN YUNF"/>
    <property type="match status" value="1"/>
</dbReference>